<dbReference type="Proteomes" id="UP000054773">
    <property type="component" value="Unassembled WGS sequence"/>
</dbReference>
<dbReference type="GO" id="GO:0045948">
    <property type="term" value="P:positive regulation of translational initiation"/>
    <property type="evidence" value="ECO:0007669"/>
    <property type="project" value="UniProtKB-UniRule"/>
</dbReference>
<gene>
    <name evidence="6" type="primary">csrA-2</name>
    <name evidence="5" type="synonym">csrA</name>
    <name evidence="6" type="ORF">Lery_1278</name>
</gene>
<dbReference type="PATRIC" id="fig|448.7.peg.1338"/>
<evidence type="ECO:0000313" key="7">
    <source>
        <dbReference type="Proteomes" id="UP000054773"/>
    </source>
</evidence>
<dbReference type="AlphaFoldDB" id="A0A0W0TRU0"/>
<dbReference type="Pfam" id="PF02599">
    <property type="entry name" value="CsrA"/>
    <property type="match status" value="1"/>
</dbReference>
<keyword evidence="4 5" id="KW-0010">Activator</keyword>
<comment type="similarity">
    <text evidence="5">Belongs to the CsrA/RsmA family.</text>
</comment>
<dbReference type="GO" id="GO:0006402">
    <property type="term" value="P:mRNA catabolic process"/>
    <property type="evidence" value="ECO:0007669"/>
    <property type="project" value="InterPro"/>
</dbReference>
<dbReference type="OrthoDB" id="9809061at2"/>
<keyword evidence="7" id="KW-1185">Reference proteome</keyword>
<dbReference type="PANTHER" id="PTHR34984">
    <property type="entry name" value="CARBON STORAGE REGULATOR"/>
    <property type="match status" value="1"/>
</dbReference>
<evidence type="ECO:0000256" key="1">
    <source>
        <dbReference type="ARBA" id="ARBA00022490"/>
    </source>
</evidence>
<organism evidence="6 7">
    <name type="scientific">Legionella erythra</name>
    <dbReference type="NCBI Taxonomy" id="448"/>
    <lineage>
        <taxon>Bacteria</taxon>
        <taxon>Pseudomonadati</taxon>
        <taxon>Pseudomonadota</taxon>
        <taxon>Gammaproteobacteria</taxon>
        <taxon>Legionellales</taxon>
        <taxon>Legionellaceae</taxon>
        <taxon>Legionella</taxon>
    </lineage>
</organism>
<protein>
    <recommendedName>
        <fullName evidence="5">Translational regulator CsrA</fullName>
    </recommendedName>
    <alternativeName>
        <fullName evidence="5">Carbon storage regulator</fullName>
    </alternativeName>
</protein>
<dbReference type="EMBL" id="LNYA01000023">
    <property type="protein sequence ID" value="KTC98224.1"/>
    <property type="molecule type" value="Genomic_DNA"/>
</dbReference>
<keyword evidence="5" id="KW-0678">Repressor</keyword>
<evidence type="ECO:0000313" key="6">
    <source>
        <dbReference type="EMBL" id="KTC98224.1"/>
    </source>
</evidence>
<proteinExistence type="inferred from homology"/>
<evidence type="ECO:0000256" key="3">
    <source>
        <dbReference type="ARBA" id="ARBA00022884"/>
    </source>
</evidence>
<dbReference type="HAMAP" id="MF_00167">
    <property type="entry name" value="CsrA"/>
    <property type="match status" value="1"/>
</dbReference>
<dbReference type="RefSeq" id="WP_058526419.1">
    <property type="nucleotide sequence ID" value="NZ_CAAAHY010000039.1"/>
</dbReference>
<dbReference type="InterPro" id="IPR003751">
    <property type="entry name" value="CsrA"/>
</dbReference>
<keyword evidence="3 5" id="KW-0694">RNA-binding</keyword>
<accession>A0A0W0TRU0</accession>
<dbReference type="PANTHER" id="PTHR34984:SF1">
    <property type="entry name" value="CARBON STORAGE REGULATOR"/>
    <property type="match status" value="1"/>
</dbReference>
<evidence type="ECO:0000256" key="2">
    <source>
        <dbReference type="ARBA" id="ARBA00022845"/>
    </source>
</evidence>
<comment type="subcellular location">
    <subcellularLocation>
        <location evidence="5">Cytoplasm</location>
    </subcellularLocation>
</comment>
<dbReference type="SUPFAM" id="SSF117130">
    <property type="entry name" value="CsrA-like"/>
    <property type="match status" value="1"/>
</dbReference>
<keyword evidence="1 5" id="KW-0963">Cytoplasm</keyword>
<dbReference type="GO" id="GO:0005829">
    <property type="term" value="C:cytosol"/>
    <property type="evidence" value="ECO:0007669"/>
    <property type="project" value="TreeGrafter"/>
</dbReference>
<comment type="function">
    <text evidence="5">A key translational regulator that binds mRNA to regulate translation initiation and/or mRNA stability. Mediates global changes in gene expression, shifting from rapid growth to stress survival by linking envelope stress, the stringent response and the catabolite repression systems. Usually binds in the 5'-UTR; binding at or near the Shine-Dalgarno sequence prevents ribosome-binding, repressing translation, binding elsewhere in the 5'-UTR can activate translation and/or stabilize the mRNA. Its function is antagonized by small RNA(s).</text>
</comment>
<dbReference type="GO" id="GO:0045947">
    <property type="term" value="P:negative regulation of translational initiation"/>
    <property type="evidence" value="ECO:0007669"/>
    <property type="project" value="UniProtKB-UniRule"/>
</dbReference>
<dbReference type="STRING" id="448.Lery_1278"/>
<dbReference type="Gene3D" id="2.60.40.4380">
    <property type="entry name" value="Translational regulator CsrA"/>
    <property type="match status" value="1"/>
</dbReference>
<comment type="caution">
    <text evidence="6">The sequence shown here is derived from an EMBL/GenBank/DDBJ whole genome shotgun (WGS) entry which is preliminary data.</text>
</comment>
<name>A0A0W0TRU0_LEGER</name>
<dbReference type="GO" id="GO:0048027">
    <property type="term" value="F:mRNA 5'-UTR binding"/>
    <property type="evidence" value="ECO:0007669"/>
    <property type="project" value="UniProtKB-UniRule"/>
</dbReference>
<dbReference type="GO" id="GO:0006109">
    <property type="term" value="P:regulation of carbohydrate metabolic process"/>
    <property type="evidence" value="ECO:0007669"/>
    <property type="project" value="UniProtKB-UniRule"/>
</dbReference>
<reference evidence="6 7" key="1">
    <citation type="submission" date="2015-11" db="EMBL/GenBank/DDBJ databases">
        <title>Genomic analysis of 38 Legionella species identifies large and diverse effector repertoires.</title>
        <authorList>
            <person name="Burstein D."/>
            <person name="Amaro F."/>
            <person name="Zusman T."/>
            <person name="Lifshitz Z."/>
            <person name="Cohen O."/>
            <person name="Gilbert J.A."/>
            <person name="Pupko T."/>
            <person name="Shuman H.A."/>
            <person name="Segal G."/>
        </authorList>
    </citation>
    <scope>NUCLEOTIDE SEQUENCE [LARGE SCALE GENOMIC DNA]</scope>
    <source>
        <strain evidence="6 7">SE-32A-C8</strain>
    </source>
</reference>
<keyword evidence="2 5" id="KW-0810">Translation regulation</keyword>
<evidence type="ECO:0000256" key="5">
    <source>
        <dbReference type="HAMAP-Rule" id="MF_00167"/>
    </source>
</evidence>
<comment type="subunit">
    <text evidence="5">Homodimer; the beta-strands of each monomer intercalate to form a hydrophobic core, while the alpha-helices form wings that extend away from the core.</text>
</comment>
<dbReference type="InterPro" id="IPR036107">
    <property type="entry name" value="CsrA_sf"/>
</dbReference>
<evidence type="ECO:0000256" key="4">
    <source>
        <dbReference type="ARBA" id="ARBA00023159"/>
    </source>
</evidence>
<sequence length="65" mass="7472">MLVMTRKLGEKIFIDKGKIKITVLRQKGGQVALGFSAPEEIEIDREEIYKRKLAYAQLPQLALRK</sequence>